<evidence type="ECO:0000313" key="1">
    <source>
        <dbReference type="EMBL" id="CEK75616.1"/>
    </source>
</evidence>
<reference evidence="1" key="1">
    <citation type="submission" date="2014-12" db="EMBL/GenBank/DDBJ databases">
        <title>Insight into the proteome of Arion vulgaris.</title>
        <authorList>
            <person name="Aradska J."/>
            <person name="Bulat T."/>
            <person name="Smidak R."/>
            <person name="Sarate P."/>
            <person name="Gangsoo J."/>
            <person name="Sialana F."/>
            <person name="Bilban M."/>
            <person name="Lubec G."/>
        </authorList>
    </citation>
    <scope>NUCLEOTIDE SEQUENCE</scope>
    <source>
        <tissue evidence="1">Skin</tissue>
    </source>
</reference>
<gene>
    <name evidence="1" type="primary">ORF96304</name>
</gene>
<accession>A0A0B7A6G5</accession>
<sequence length="103" mass="11422">MESSEFMLSCSTAGSGSCNLLFISLPSLLEGSFISNTSSSCIMDIFLINFSDSLESAMTQIGKTPKRDLYCTPTPNPSTYEVIMHINLRNLKMMFYTEGIKLQ</sequence>
<dbReference type="AlphaFoldDB" id="A0A0B7A6G5"/>
<protein>
    <submittedName>
        <fullName evidence="1">Uncharacterized protein</fullName>
    </submittedName>
</protein>
<dbReference type="EMBL" id="HACG01028751">
    <property type="protein sequence ID" value="CEK75616.1"/>
    <property type="molecule type" value="Transcribed_RNA"/>
</dbReference>
<name>A0A0B7A6G5_9EUPU</name>
<proteinExistence type="predicted"/>
<organism evidence="1">
    <name type="scientific">Arion vulgaris</name>
    <dbReference type="NCBI Taxonomy" id="1028688"/>
    <lineage>
        <taxon>Eukaryota</taxon>
        <taxon>Metazoa</taxon>
        <taxon>Spiralia</taxon>
        <taxon>Lophotrochozoa</taxon>
        <taxon>Mollusca</taxon>
        <taxon>Gastropoda</taxon>
        <taxon>Heterobranchia</taxon>
        <taxon>Euthyneura</taxon>
        <taxon>Panpulmonata</taxon>
        <taxon>Eupulmonata</taxon>
        <taxon>Stylommatophora</taxon>
        <taxon>Helicina</taxon>
        <taxon>Arionoidea</taxon>
        <taxon>Arionidae</taxon>
        <taxon>Arion</taxon>
    </lineage>
</organism>